<keyword evidence="7 8" id="KW-0472">Membrane</keyword>
<dbReference type="Proteomes" id="UP000272528">
    <property type="component" value="Chromosome"/>
</dbReference>
<gene>
    <name evidence="10" type="ORF">EJC50_19030</name>
</gene>
<feature type="transmembrane region" description="Helical" evidence="8">
    <location>
        <begin position="264"/>
        <end position="289"/>
    </location>
</feature>
<keyword evidence="5 8" id="KW-0812">Transmembrane</keyword>
<accession>A0A3S9A6W9</accession>
<feature type="transmembrane region" description="Helical" evidence="8">
    <location>
        <begin position="228"/>
        <end position="252"/>
    </location>
</feature>
<comment type="similarity">
    <text evidence="2">Belongs to the ABC-2 integral membrane protein family.</text>
</comment>
<evidence type="ECO:0000313" key="11">
    <source>
        <dbReference type="Proteomes" id="UP000272528"/>
    </source>
</evidence>
<dbReference type="Gene3D" id="3.40.1710.10">
    <property type="entry name" value="abc type-2 transporter like domain"/>
    <property type="match status" value="1"/>
</dbReference>
<feature type="transmembrane region" description="Helical" evidence="8">
    <location>
        <begin position="301"/>
        <end position="319"/>
    </location>
</feature>
<dbReference type="Pfam" id="PF12698">
    <property type="entry name" value="ABC2_membrane_3"/>
    <property type="match status" value="1"/>
</dbReference>
<dbReference type="GO" id="GO:0005886">
    <property type="term" value="C:plasma membrane"/>
    <property type="evidence" value="ECO:0007669"/>
    <property type="project" value="UniProtKB-SubCell"/>
</dbReference>
<evidence type="ECO:0000256" key="2">
    <source>
        <dbReference type="ARBA" id="ARBA00007783"/>
    </source>
</evidence>
<dbReference type="PROSITE" id="PS51012">
    <property type="entry name" value="ABC_TM2"/>
    <property type="match status" value="1"/>
</dbReference>
<dbReference type="OrthoDB" id="266913at2"/>
<evidence type="ECO:0000256" key="3">
    <source>
        <dbReference type="ARBA" id="ARBA00022448"/>
    </source>
</evidence>
<dbReference type="PANTHER" id="PTHR30294">
    <property type="entry name" value="MEMBRANE COMPONENT OF ABC TRANSPORTER YHHJ-RELATED"/>
    <property type="match status" value="1"/>
</dbReference>
<dbReference type="EMBL" id="CP034437">
    <property type="protein sequence ID" value="AZN41539.1"/>
    <property type="molecule type" value="Genomic_DNA"/>
</dbReference>
<evidence type="ECO:0000256" key="6">
    <source>
        <dbReference type="ARBA" id="ARBA00022989"/>
    </source>
</evidence>
<keyword evidence="11" id="KW-1185">Reference proteome</keyword>
<evidence type="ECO:0000259" key="9">
    <source>
        <dbReference type="PROSITE" id="PS51012"/>
    </source>
</evidence>
<feature type="transmembrane region" description="Helical" evidence="8">
    <location>
        <begin position="351"/>
        <end position="371"/>
    </location>
</feature>
<feature type="domain" description="ABC transmembrane type-2" evidence="9">
    <location>
        <begin position="152"/>
        <end position="376"/>
    </location>
</feature>
<evidence type="ECO:0000256" key="8">
    <source>
        <dbReference type="SAM" id="Phobius"/>
    </source>
</evidence>
<dbReference type="AlphaFoldDB" id="A0A3S9A6W9"/>
<evidence type="ECO:0000256" key="1">
    <source>
        <dbReference type="ARBA" id="ARBA00004651"/>
    </source>
</evidence>
<dbReference type="GO" id="GO:0140359">
    <property type="term" value="F:ABC-type transporter activity"/>
    <property type="evidence" value="ECO:0007669"/>
    <property type="project" value="InterPro"/>
</dbReference>
<keyword evidence="3" id="KW-0813">Transport</keyword>
<keyword evidence="4" id="KW-1003">Cell membrane</keyword>
<evidence type="ECO:0000256" key="5">
    <source>
        <dbReference type="ARBA" id="ARBA00022692"/>
    </source>
</evidence>
<evidence type="ECO:0000313" key="10">
    <source>
        <dbReference type="EMBL" id="AZN41539.1"/>
    </source>
</evidence>
<evidence type="ECO:0000256" key="4">
    <source>
        <dbReference type="ARBA" id="ARBA00022475"/>
    </source>
</evidence>
<dbReference type="RefSeq" id="WP_126017245.1">
    <property type="nucleotide sequence ID" value="NZ_CP034437.1"/>
</dbReference>
<dbReference type="PANTHER" id="PTHR30294:SF45">
    <property type="entry name" value="LINEARMYCIN RESISTANCE PERMEASE PROTEIN LNRN"/>
    <property type="match status" value="1"/>
</dbReference>
<evidence type="ECO:0000256" key="7">
    <source>
        <dbReference type="ARBA" id="ARBA00023136"/>
    </source>
</evidence>
<dbReference type="KEGG" id="palb:EJC50_19030"/>
<feature type="transmembrane region" description="Helical" evidence="8">
    <location>
        <begin position="23"/>
        <end position="42"/>
    </location>
</feature>
<comment type="subcellular location">
    <subcellularLocation>
        <location evidence="1">Cell membrane</location>
        <topology evidence="1">Multi-pass membrane protein</topology>
    </subcellularLocation>
</comment>
<feature type="transmembrane region" description="Helical" evidence="8">
    <location>
        <begin position="189"/>
        <end position="208"/>
    </location>
</feature>
<organism evidence="10 11">
    <name type="scientific">Paenibacillus albus</name>
    <dbReference type="NCBI Taxonomy" id="2495582"/>
    <lineage>
        <taxon>Bacteria</taxon>
        <taxon>Bacillati</taxon>
        <taxon>Bacillota</taxon>
        <taxon>Bacilli</taxon>
        <taxon>Bacillales</taxon>
        <taxon>Paenibacillaceae</taxon>
        <taxon>Paenibacillus</taxon>
    </lineage>
</organism>
<reference evidence="11" key="1">
    <citation type="submission" date="2018-12" db="EMBL/GenBank/DDBJ databases">
        <title>Genome sequence of Peanibacillus sp.</title>
        <authorList>
            <person name="Subramani G."/>
            <person name="Srinivasan S."/>
            <person name="Kim M.K."/>
        </authorList>
    </citation>
    <scope>NUCLEOTIDE SEQUENCE [LARGE SCALE GENOMIC DNA]</scope>
    <source>
        <strain evidence="11">18JY67-1</strain>
    </source>
</reference>
<proteinExistence type="inferred from homology"/>
<dbReference type="InterPro" id="IPR013525">
    <property type="entry name" value="ABC2_TM"/>
</dbReference>
<dbReference type="InterPro" id="IPR051449">
    <property type="entry name" value="ABC-2_transporter_component"/>
</dbReference>
<protein>
    <submittedName>
        <fullName evidence="10">ABC transporter permease</fullName>
    </submittedName>
</protein>
<name>A0A3S9A6W9_9BACL</name>
<keyword evidence="6 8" id="KW-1133">Transmembrane helix</keyword>
<sequence>MWQELWFLVVSTLRRTFRNRSNMLIYFGLPIGGVILATVIYGSSTQPDLRIGVVNGDGSAKIAADTVRFFGEMDHIKLVDVTENELKNQLAAGKLDSGLIISQGYSDSILSGKPDRIALQSVKGASVTAYFKSMLNSYVDNVSTMARLSAGDTAKFDRLYARYSASDFKLTTSTVNDSSDTKQMSSQSIGFLLMFMLTSAGSLSELILRNRENRTYFRILSSPISAKVYVLSNIVVNLIVMTAQITIALFFMSVVFHLSAGVSFGSLALLLAVYALVSVSLSLAIISFAKSSGAASAMQNLIVTPTCLIAGCFFPITFMPEQMQRVADFLPQRWVLQAIDKLQSGSGLPDIALNFLILLVFAAVFFLIAVYKFGRSNDTRNFV</sequence>
<dbReference type="InterPro" id="IPR047817">
    <property type="entry name" value="ABC2_TM_bact-type"/>
</dbReference>